<dbReference type="EMBL" id="BAAAHK010000002">
    <property type="protein sequence ID" value="GAA0926707.1"/>
    <property type="molecule type" value="Genomic_DNA"/>
</dbReference>
<protein>
    <submittedName>
        <fullName evidence="1">Uncharacterized protein</fullName>
    </submittedName>
</protein>
<comment type="caution">
    <text evidence="1">The sequence shown here is derived from an EMBL/GenBank/DDBJ whole genome shotgun (WGS) entry which is preliminary data.</text>
</comment>
<accession>A0ABN1PEN2</accession>
<organism evidence="1 2">
    <name type="scientific">Kribbella koreensis</name>
    <dbReference type="NCBI Taxonomy" id="57909"/>
    <lineage>
        <taxon>Bacteria</taxon>
        <taxon>Bacillati</taxon>
        <taxon>Actinomycetota</taxon>
        <taxon>Actinomycetes</taxon>
        <taxon>Propionibacteriales</taxon>
        <taxon>Kribbellaceae</taxon>
        <taxon>Kribbella</taxon>
    </lineage>
</organism>
<gene>
    <name evidence="1" type="ORF">GCM10009554_07100</name>
</gene>
<keyword evidence="2" id="KW-1185">Reference proteome</keyword>
<name>A0ABN1PEN2_9ACTN</name>
<dbReference type="RefSeq" id="WP_343964700.1">
    <property type="nucleotide sequence ID" value="NZ_BAAAHK010000002.1"/>
</dbReference>
<reference evidence="1 2" key="1">
    <citation type="journal article" date="2019" name="Int. J. Syst. Evol. Microbiol.">
        <title>The Global Catalogue of Microorganisms (GCM) 10K type strain sequencing project: providing services to taxonomists for standard genome sequencing and annotation.</title>
        <authorList>
            <consortium name="The Broad Institute Genomics Platform"/>
            <consortium name="The Broad Institute Genome Sequencing Center for Infectious Disease"/>
            <person name="Wu L."/>
            <person name="Ma J."/>
        </authorList>
    </citation>
    <scope>NUCLEOTIDE SEQUENCE [LARGE SCALE GENOMIC DNA]</scope>
    <source>
        <strain evidence="1 2">JCM 10977</strain>
    </source>
</reference>
<evidence type="ECO:0000313" key="1">
    <source>
        <dbReference type="EMBL" id="GAA0926707.1"/>
    </source>
</evidence>
<proteinExistence type="predicted"/>
<dbReference type="Proteomes" id="UP001500542">
    <property type="component" value="Unassembled WGS sequence"/>
</dbReference>
<sequence>MGLERWHVGPWTARGSVLGEPFEAGVKRTPDELNFDVVGLSRILGRRQATAEEMLMRRCQGLLRPTDPRVCGVQTIEDAEVARQLAELAEVAFGWIAEQAPEGYEFVRTDAVELRPVMDLAAEVVAVEAVVQAAVERGDALPADRLAASQVRRSRTGDWYAGDAVCNWSGPYPTAEQAADAVRAARVEFVNQLAEAGHDDLAATATRWPEVVTQQP</sequence>
<evidence type="ECO:0000313" key="2">
    <source>
        <dbReference type="Proteomes" id="UP001500542"/>
    </source>
</evidence>